<accession>A0A3E1P1L0</accession>
<feature type="region of interest" description="Disordered" evidence="1">
    <location>
        <begin position="300"/>
        <end position="331"/>
    </location>
</feature>
<dbReference type="InterPro" id="IPR013324">
    <property type="entry name" value="RNA_pol_sigma_r3/r4-like"/>
</dbReference>
<proteinExistence type="predicted"/>
<keyword evidence="3" id="KW-1185">Reference proteome</keyword>
<dbReference type="AlphaFoldDB" id="A0A3E1P1L0"/>
<dbReference type="SUPFAM" id="SSF88659">
    <property type="entry name" value="Sigma3 and sigma4 domains of RNA polymerase sigma factors"/>
    <property type="match status" value="1"/>
</dbReference>
<evidence type="ECO:0000256" key="1">
    <source>
        <dbReference type="SAM" id="MobiDB-lite"/>
    </source>
</evidence>
<comment type="caution">
    <text evidence="2">The sequence shown here is derived from an EMBL/GenBank/DDBJ whole genome shotgun (WGS) entry which is preliminary data.</text>
</comment>
<feature type="region of interest" description="Disordered" evidence="1">
    <location>
        <begin position="188"/>
        <end position="228"/>
    </location>
</feature>
<dbReference type="Gene3D" id="1.20.140.160">
    <property type="match status" value="1"/>
</dbReference>
<protein>
    <submittedName>
        <fullName evidence="2">Sigma-70 family RNA polymerase sigma factor</fullName>
    </submittedName>
</protein>
<evidence type="ECO:0000313" key="2">
    <source>
        <dbReference type="EMBL" id="RFM34083.1"/>
    </source>
</evidence>
<organism evidence="2 3">
    <name type="scientific">Chitinophaga silvisoli</name>
    <dbReference type="NCBI Taxonomy" id="2291814"/>
    <lineage>
        <taxon>Bacteria</taxon>
        <taxon>Pseudomonadati</taxon>
        <taxon>Bacteroidota</taxon>
        <taxon>Chitinophagia</taxon>
        <taxon>Chitinophagales</taxon>
        <taxon>Chitinophagaceae</taxon>
        <taxon>Chitinophaga</taxon>
    </lineage>
</organism>
<dbReference type="Proteomes" id="UP000261174">
    <property type="component" value="Unassembled WGS sequence"/>
</dbReference>
<evidence type="ECO:0000313" key="3">
    <source>
        <dbReference type="Proteomes" id="UP000261174"/>
    </source>
</evidence>
<dbReference type="EMBL" id="QTJV01000004">
    <property type="protein sequence ID" value="RFM34083.1"/>
    <property type="molecule type" value="Genomic_DNA"/>
</dbReference>
<gene>
    <name evidence="2" type="ORF">DXN04_12380</name>
</gene>
<sequence>MARARKLKDEEAAGILLERYSHLLAAVSLPSLNNYDNTPDEFFPSLLKRLFKSLQTQTIPKIGEWMQFFIKSQSNREARNTYYFPTSASSDITRLENKAEKANSNLLQRKELTATMKEAFDDLDASHKEVLKEFYFDQKTFAEIAADREYTMDKIRKMIKRSKQELASLILEKLEYAKINKHTRPVNETPEPVLVIENEPPKKRKKSSTSSLKNAAPRKQKQSDTMVVEEKQEPALVLISAKSAIQEQESQPAGILISVDEGQEAATLRVAVQAEENLQAIKPAPTLVLVSANLETEIENSGNQEQDSNQGYANSRKQGQDIKDLQQGSLF</sequence>
<feature type="compositionally biased region" description="Polar residues" evidence="1">
    <location>
        <begin position="300"/>
        <end position="317"/>
    </location>
</feature>
<reference evidence="2 3" key="1">
    <citation type="submission" date="2018-08" db="EMBL/GenBank/DDBJ databases">
        <title>Chitinophaga sp. K20C18050901, a novel bacterium isolated from forest soil.</title>
        <authorList>
            <person name="Wang C."/>
        </authorList>
    </citation>
    <scope>NUCLEOTIDE SEQUENCE [LARGE SCALE GENOMIC DNA]</scope>
    <source>
        <strain evidence="2 3">K20C18050901</strain>
    </source>
</reference>
<name>A0A3E1P1L0_9BACT</name>